<organism evidence="2 3">
    <name type="scientific">Panicum virgatum</name>
    <name type="common">Blackwell switchgrass</name>
    <dbReference type="NCBI Taxonomy" id="38727"/>
    <lineage>
        <taxon>Eukaryota</taxon>
        <taxon>Viridiplantae</taxon>
        <taxon>Streptophyta</taxon>
        <taxon>Embryophyta</taxon>
        <taxon>Tracheophyta</taxon>
        <taxon>Spermatophyta</taxon>
        <taxon>Magnoliopsida</taxon>
        <taxon>Liliopsida</taxon>
        <taxon>Poales</taxon>
        <taxon>Poaceae</taxon>
        <taxon>PACMAD clade</taxon>
        <taxon>Panicoideae</taxon>
        <taxon>Panicodae</taxon>
        <taxon>Paniceae</taxon>
        <taxon>Panicinae</taxon>
        <taxon>Panicum</taxon>
        <taxon>Panicum sect. Hiantes</taxon>
    </lineage>
</organism>
<accession>A0A8T0MZX8</accession>
<dbReference type="EMBL" id="CM029054">
    <property type="protein sequence ID" value="KAG2542517.1"/>
    <property type="molecule type" value="Genomic_DNA"/>
</dbReference>
<feature type="region of interest" description="Disordered" evidence="1">
    <location>
        <begin position="217"/>
        <end position="268"/>
    </location>
</feature>
<gene>
    <name evidence="2" type="ORF">PVAP13_9NG642801</name>
</gene>
<keyword evidence="3" id="KW-1185">Reference proteome</keyword>
<feature type="region of interest" description="Disordered" evidence="1">
    <location>
        <begin position="122"/>
        <end position="142"/>
    </location>
</feature>
<evidence type="ECO:0000256" key="1">
    <source>
        <dbReference type="SAM" id="MobiDB-lite"/>
    </source>
</evidence>
<dbReference type="AlphaFoldDB" id="A0A8T0MZX8"/>
<evidence type="ECO:0000313" key="3">
    <source>
        <dbReference type="Proteomes" id="UP000823388"/>
    </source>
</evidence>
<proteinExistence type="predicted"/>
<feature type="region of interest" description="Disordered" evidence="1">
    <location>
        <begin position="281"/>
        <end position="320"/>
    </location>
</feature>
<reference evidence="2" key="1">
    <citation type="submission" date="2020-05" db="EMBL/GenBank/DDBJ databases">
        <title>WGS assembly of Panicum virgatum.</title>
        <authorList>
            <person name="Lovell J.T."/>
            <person name="Jenkins J."/>
            <person name="Shu S."/>
            <person name="Juenger T.E."/>
            <person name="Schmutz J."/>
        </authorList>
    </citation>
    <scope>NUCLEOTIDE SEQUENCE</scope>
    <source>
        <strain evidence="2">AP13</strain>
    </source>
</reference>
<feature type="compositionally biased region" description="Basic residues" evidence="1">
    <location>
        <begin position="308"/>
        <end position="320"/>
    </location>
</feature>
<evidence type="ECO:0000313" key="2">
    <source>
        <dbReference type="EMBL" id="KAG2542517.1"/>
    </source>
</evidence>
<comment type="caution">
    <text evidence="2">The sequence shown here is derived from an EMBL/GenBank/DDBJ whole genome shotgun (WGS) entry which is preliminary data.</text>
</comment>
<protein>
    <submittedName>
        <fullName evidence="2">Uncharacterized protein</fullName>
    </submittedName>
</protein>
<name>A0A8T0MZX8_PANVG</name>
<dbReference type="Proteomes" id="UP000823388">
    <property type="component" value="Chromosome 9N"/>
</dbReference>
<sequence>MAETRRPAASGATRVDAAADAWCERARHRAAAAGSPASPGAEPVGFTCGAESRMGGATRARLGVRGKIGDEKGRWSHLLPRGDGTTQLARSLFRYHRPRHDTYLQPSPTRRQADPTEVHPTASVAAHPRAVQPKRKKVRALPRAGRSCATCSRLADRDTSARAPVRKVGGAGRPHRQVAQLAHMGRRPLPRVARPRALPRQRPWPYEARARWRRPSRRAAAVTSGVRRGHGTRIAPQRRGCAVGPAGQTARSGTGRSGDPRAGRGSVAGLARVAVWQKRWAPGGGGLRRAPPLERVGGVSGRTVRIVRDRRKRRTKPKER</sequence>